<evidence type="ECO:0000313" key="3">
    <source>
        <dbReference type="Proteomes" id="UP001165121"/>
    </source>
</evidence>
<reference evidence="2" key="1">
    <citation type="submission" date="2023-04" db="EMBL/GenBank/DDBJ databases">
        <title>Phytophthora fragariaefolia NBRC 109709.</title>
        <authorList>
            <person name="Ichikawa N."/>
            <person name="Sato H."/>
            <person name="Tonouchi N."/>
        </authorList>
    </citation>
    <scope>NUCLEOTIDE SEQUENCE</scope>
    <source>
        <strain evidence="2">NBRC 109709</strain>
    </source>
</reference>
<accession>A0A9W6X7G0</accession>
<keyword evidence="3" id="KW-1185">Reference proteome</keyword>
<name>A0A9W6X7G0_9STRA</name>
<organism evidence="2 3">
    <name type="scientific">Phytophthora fragariaefolia</name>
    <dbReference type="NCBI Taxonomy" id="1490495"/>
    <lineage>
        <taxon>Eukaryota</taxon>
        <taxon>Sar</taxon>
        <taxon>Stramenopiles</taxon>
        <taxon>Oomycota</taxon>
        <taxon>Peronosporomycetes</taxon>
        <taxon>Peronosporales</taxon>
        <taxon>Peronosporaceae</taxon>
        <taxon>Phytophthora</taxon>
    </lineage>
</organism>
<gene>
    <name evidence="2" type="ORF">Pfra01_000805700</name>
</gene>
<evidence type="ECO:0000256" key="1">
    <source>
        <dbReference type="SAM" id="MobiDB-lite"/>
    </source>
</evidence>
<evidence type="ECO:0000313" key="2">
    <source>
        <dbReference type="EMBL" id="GMF33048.1"/>
    </source>
</evidence>
<sequence>MGKNAITLRICYLVLRGTGTVSYQDPPATSGPTCSVVSRSSTVDLGYRWLASITTLASDPANPRWNIRIDSTSLAYVHDSRSRMAYPRRSVTSKNRQKKSAFGSNKYRQKALANSAPAAAANMYARYRSRLQTLDPTTLDPRGLIWTVTNIAGSIPLRTKITHGRSRYCIYAFVHKPAVDPGNKQRDLHDNTFDLCGKRTPVDSNVCQVYDFSRPSEALVMNLDPECQRGYWKQRDLDLWFKPAVGEVVTKIPGSSRVEAYYSVDALDHGSREAIGSNIP</sequence>
<protein>
    <submittedName>
        <fullName evidence="2">Unnamed protein product</fullName>
    </submittedName>
</protein>
<dbReference type="OrthoDB" id="127492at2759"/>
<dbReference type="EMBL" id="BSXT01000723">
    <property type="protein sequence ID" value="GMF33048.1"/>
    <property type="molecule type" value="Genomic_DNA"/>
</dbReference>
<feature type="region of interest" description="Disordered" evidence="1">
    <location>
        <begin position="86"/>
        <end position="109"/>
    </location>
</feature>
<proteinExistence type="predicted"/>
<dbReference type="Proteomes" id="UP001165121">
    <property type="component" value="Unassembled WGS sequence"/>
</dbReference>
<dbReference type="AlphaFoldDB" id="A0A9W6X7G0"/>
<comment type="caution">
    <text evidence="2">The sequence shown here is derived from an EMBL/GenBank/DDBJ whole genome shotgun (WGS) entry which is preliminary data.</text>
</comment>